<evidence type="ECO:0000313" key="2">
    <source>
        <dbReference type="EMBL" id="KAK9037254.1"/>
    </source>
</evidence>
<keyword evidence="3" id="KW-1185">Reference proteome</keyword>
<dbReference type="EMBL" id="JBBPBN010000005">
    <property type="protein sequence ID" value="KAK9037254.1"/>
    <property type="molecule type" value="Genomic_DNA"/>
</dbReference>
<reference evidence="2 3" key="1">
    <citation type="journal article" date="2024" name="G3 (Bethesda)">
        <title>Genome assembly of Hibiscus sabdariffa L. provides insights into metabolisms of medicinal natural products.</title>
        <authorList>
            <person name="Kim T."/>
        </authorList>
    </citation>
    <scope>NUCLEOTIDE SEQUENCE [LARGE SCALE GENOMIC DNA]</scope>
    <source>
        <strain evidence="2">TK-2024</strain>
        <tissue evidence="2">Old leaves</tissue>
    </source>
</reference>
<comment type="caution">
    <text evidence="2">The sequence shown here is derived from an EMBL/GenBank/DDBJ whole genome shotgun (WGS) entry which is preliminary data.</text>
</comment>
<gene>
    <name evidence="2" type="ORF">V6N11_022173</name>
</gene>
<name>A0ABR2TJ49_9ROSI</name>
<sequence>MISRSIEAVFQEEKDLALSLEARSALSVSMNTFEKPASIAVDNPRRAANDSATLADEAVKNFIAPPTIQPRQSRIIAVAAATPEEASKDASQFTLTKPGGGGLQL</sequence>
<protein>
    <submittedName>
        <fullName evidence="2">Uncharacterized protein</fullName>
    </submittedName>
</protein>
<evidence type="ECO:0000313" key="3">
    <source>
        <dbReference type="Proteomes" id="UP001396334"/>
    </source>
</evidence>
<dbReference type="Proteomes" id="UP001396334">
    <property type="component" value="Unassembled WGS sequence"/>
</dbReference>
<organism evidence="2 3">
    <name type="scientific">Hibiscus sabdariffa</name>
    <name type="common">roselle</name>
    <dbReference type="NCBI Taxonomy" id="183260"/>
    <lineage>
        <taxon>Eukaryota</taxon>
        <taxon>Viridiplantae</taxon>
        <taxon>Streptophyta</taxon>
        <taxon>Embryophyta</taxon>
        <taxon>Tracheophyta</taxon>
        <taxon>Spermatophyta</taxon>
        <taxon>Magnoliopsida</taxon>
        <taxon>eudicotyledons</taxon>
        <taxon>Gunneridae</taxon>
        <taxon>Pentapetalae</taxon>
        <taxon>rosids</taxon>
        <taxon>malvids</taxon>
        <taxon>Malvales</taxon>
        <taxon>Malvaceae</taxon>
        <taxon>Malvoideae</taxon>
        <taxon>Hibiscus</taxon>
    </lineage>
</organism>
<proteinExistence type="predicted"/>
<feature type="region of interest" description="Disordered" evidence="1">
    <location>
        <begin position="84"/>
        <end position="105"/>
    </location>
</feature>
<accession>A0ABR2TJ49</accession>
<evidence type="ECO:0000256" key="1">
    <source>
        <dbReference type="SAM" id="MobiDB-lite"/>
    </source>
</evidence>